<accession>A0A5J5EG57</accession>
<dbReference type="EMBL" id="VXIS01000347">
    <property type="protein sequence ID" value="KAA8894350.1"/>
    <property type="molecule type" value="Genomic_DNA"/>
</dbReference>
<dbReference type="PANTHER" id="PTHR28015:SF1">
    <property type="entry name" value="ATP SYNTHASE ASSEMBLY FACTOR FMC1, MITOCHONDRIAL"/>
    <property type="match status" value="1"/>
</dbReference>
<dbReference type="AlphaFoldDB" id="A0A5J5EG57"/>
<dbReference type="PANTHER" id="PTHR28015">
    <property type="entry name" value="ATP SYNTHASE ASSEMBLY FACTOR FMC1, MITOCHONDRIAL"/>
    <property type="match status" value="1"/>
</dbReference>
<dbReference type="InParanoid" id="A0A5J5EG57"/>
<dbReference type="Pfam" id="PF13233">
    <property type="entry name" value="Complex1_LYR_2"/>
    <property type="match status" value="1"/>
</dbReference>
<gene>
    <name evidence="1" type="ORF">FN846DRAFT_786504</name>
</gene>
<keyword evidence="2" id="KW-1185">Reference proteome</keyword>
<reference evidence="1 2" key="1">
    <citation type="submission" date="2019-09" db="EMBL/GenBank/DDBJ databases">
        <title>Draft genome of the ectomycorrhizal ascomycete Sphaerosporella brunnea.</title>
        <authorList>
            <consortium name="DOE Joint Genome Institute"/>
            <person name="Benucci G.M."/>
            <person name="Marozzi G."/>
            <person name="Antonielli L."/>
            <person name="Sanchez S."/>
            <person name="Marco P."/>
            <person name="Wang X."/>
            <person name="Falini L.B."/>
            <person name="Barry K."/>
            <person name="Haridas S."/>
            <person name="Lipzen A."/>
            <person name="Labutti K."/>
            <person name="Grigoriev I.V."/>
            <person name="Murat C."/>
            <person name="Martin F."/>
            <person name="Albertini E."/>
            <person name="Donnini D."/>
            <person name="Bonito G."/>
        </authorList>
    </citation>
    <scope>NUCLEOTIDE SEQUENCE [LARGE SCALE GENOMIC DNA]</scope>
    <source>
        <strain evidence="1 2">Sb_GMNB300</strain>
    </source>
</reference>
<dbReference type="Proteomes" id="UP000326924">
    <property type="component" value="Unassembled WGS sequence"/>
</dbReference>
<protein>
    <submittedName>
        <fullName evidence="1">Putative ras guanyl-nucleotide exchange factor RasGEF</fullName>
    </submittedName>
</protein>
<dbReference type="GO" id="GO:0005759">
    <property type="term" value="C:mitochondrial matrix"/>
    <property type="evidence" value="ECO:0007669"/>
    <property type="project" value="TreeGrafter"/>
</dbReference>
<comment type="caution">
    <text evidence="1">The sequence shown here is derived from an EMBL/GenBank/DDBJ whole genome shotgun (WGS) entry which is preliminary data.</text>
</comment>
<evidence type="ECO:0000313" key="1">
    <source>
        <dbReference type="EMBL" id="KAA8894350.1"/>
    </source>
</evidence>
<organism evidence="1 2">
    <name type="scientific">Sphaerosporella brunnea</name>
    <dbReference type="NCBI Taxonomy" id="1250544"/>
    <lineage>
        <taxon>Eukaryota</taxon>
        <taxon>Fungi</taxon>
        <taxon>Dikarya</taxon>
        <taxon>Ascomycota</taxon>
        <taxon>Pezizomycotina</taxon>
        <taxon>Pezizomycetes</taxon>
        <taxon>Pezizales</taxon>
        <taxon>Pyronemataceae</taxon>
        <taxon>Sphaerosporella</taxon>
    </lineage>
</organism>
<dbReference type="GO" id="GO:0033615">
    <property type="term" value="P:mitochondrial proton-transporting ATP synthase complex assembly"/>
    <property type="evidence" value="ECO:0007669"/>
    <property type="project" value="InterPro"/>
</dbReference>
<name>A0A5J5EG57_9PEZI</name>
<dbReference type="InterPro" id="IPR039196">
    <property type="entry name" value="Fmc1"/>
</dbReference>
<proteinExistence type="predicted"/>
<dbReference type="OrthoDB" id="15893at2759"/>
<evidence type="ECO:0000313" key="2">
    <source>
        <dbReference type="Proteomes" id="UP000326924"/>
    </source>
</evidence>
<sequence length="103" mass="11896">MSRTTAQIRAMYRQLLRELPPISIRRTKAHSQARERFVNADAIPQQHAQQLLRFLRAQRVYTTLLERYNPGLAGELDVAEHTRLTARRVGLDMPKEMAAGEKN</sequence>